<gene>
    <name evidence="1" type="ORF">D5R40_34940</name>
</gene>
<dbReference type="SUPFAM" id="SSF103647">
    <property type="entry name" value="TSP type-3 repeat"/>
    <property type="match status" value="1"/>
</dbReference>
<evidence type="ECO:0000313" key="1">
    <source>
        <dbReference type="EMBL" id="RQH11649.1"/>
    </source>
</evidence>
<evidence type="ECO:0000313" key="2">
    <source>
        <dbReference type="Proteomes" id="UP000269154"/>
    </source>
</evidence>
<organism evidence="1 2">
    <name type="scientific">Okeania hirsuta</name>
    <dbReference type="NCBI Taxonomy" id="1458930"/>
    <lineage>
        <taxon>Bacteria</taxon>
        <taxon>Bacillati</taxon>
        <taxon>Cyanobacteriota</taxon>
        <taxon>Cyanophyceae</taxon>
        <taxon>Oscillatoriophycideae</taxon>
        <taxon>Oscillatoriales</taxon>
        <taxon>Microcoleaceae</taxon>
        <taxon>Okeania</taxon>
    </lineage>
</organism>
<sequence length="127" mass="13064">DCDNTLSGTSCDDNDPCTINDVYDADCNCAGAFQDSDQDGVCDNDDICPGFDDNADGDNDGTPDGCDTCDGSLTGTSCDDNDPCTVNDVYDANCNCAGTFQDSDQDGVCDNDDVCPGQTSSASQTPS</sequence>
<dbReference type="AlphaFoldDB" id="A0A3N6N6U3"/>
<reference evidence="1 2" key="1">
    <citation type="journal article" date="2018" name="ACS Chem. Biol.">
        <title>Ketoreductase domain dysfunction expands chemodiversity: malyngamide biosynthesis in the cyanobacterium Okeania hirsuta.</title>
        <authorList>
            <person name="Moss N.A."/>
            <person name="Leao T."/>
            <person name="Rankin M."/>
            <person name="McCullough T.M."/>
            <person name="Qu P."/>
            <person name="Korobeynikov A."/>
            <person name="Smith J.L."/>
            <person name="Gerwick L."/>
            <person name="Gerwick W.H."/>
        </authorList>
    </citation>
    <scope>NUCLEOTIDE SEQUENCE [LARGE SCALE GENOMIC DNA]</scope>
    <source>
        <strain evidence="1 2">PAB10Feb10-1</strain>
    </source>
</reference>
<dbReference type="GO" id="GO:0005509">
    <property type="term" value="F:calcium ion binding"/>
    <property type="evidence" value="ECO:0007669"/>
    <property type="project" value="InterPro"/>
</dbReference>
<name>A0A3N6N6U3_9CYAN</name>
<dbReference type="InterPro" id="IPR028974">
    <property type="entry name" value="TSP_type-3_rpt"/>
</dbReference>
<protein>
    <submittedName>
        <fullName evidence="1">Uncharacterized protein</fullName>
    </submittedName>
</protein>
<keyword evidence="2" id="KW-1185">Reference proteome</keyword>
<dbReference type="EMBL" id="RCBY01000680">
    <property type="protein sequence ID" value="RQH11649.1"/>
    <property type="molecule type" value="Genomic_DNA"/>
</dbReference>
<comment type="caution">
    <text evidence="1">The sequence shown here is derived from an EMBL/GenBank/DDBJ whole genome shotgun (WGS) entry which is preliminary data.</text>
</comment>
<proteinExistence type="predicted"/>
<dbReference type="Proteomes" id="UP000269154">
    <property type="component" value="Unassembled WGS sequence"/>
</dbReference>
<accession>A0A3N6N6U3</accession>
<feature type="non-terminal residue" evidence="1">
    <location>
        <position position="1"/>
    </location>
</feature>